<dbReference type="PROSITE" id="PS50943">
    <property type="entry name" value="HTH_CROC1"/>
    <property type="match status" value="1"/>
</dbReference>
<dbReference type="AlphaFoldDB" id="A0A6S7B9P8"/>
<evidence type="ECO:0000313" key="2">
    <source>
        <dbReference type="EMBL" id="CAB3791835.1"/>
    </source>
</evidence>
<dbReference type="InterPro" id="IPR001387">
    <property type="entry name" value="Cro/C1-type_HTH"/>
</dbReference>
<dbReference type="GO" id="GO:0003677">
    <property type="term" value="F:DNA binding"/>
    <property type="evidence" value="ECO:0007669"/>
    <property type="project" value="InterPro"/>
</dbReference>
<proteinExistence type="predicted"/>
<dbReference type="SUPFAM" id="SSF47413">
    <property type="entry name" value="lambda repressor-like DNA-binding domains"/>
    <property type="match status" value="1"/>
</dbReference>
<evidence type="ECO:0000313" key="3">
    <source>
        <dbReference type="Proteomes" id="UP000494115"/>
    </source>
</evidence>
<dbReference type="RefSeq" id="WP_175105769.1">
    <property type="nucleotide sequence ID" value="NZ_CADIKM010000014.1"/>
</dbReference>
<dbReference type="SMART" id="SM00530">
    <property type="entry name" value="HTH_XRE"/>
    <property type="match status" value="1"/>
</dbReference>
<dbReference type="Proteomes" id="UP000494115">
    <property type="component" value="Unassembled WGS sequence"/>
</dbReference>
<organism evidence="2 3">
    <name type="scientific">Pararobbsia alpina</name>
    <dbReference type="NCBI Taxonomy" id="621374"/>
    <lineage>
        <taxon>Bacteria</taxon>
        <taxon>Pseudomonadati</taxon>
        <taxon>Pseudomonadota</taxon>
        <taxon>Betaproteobacteria</taxon>
        <taxon>Burkholderiales</taxon>
        <taxon>Burkholderiaceae</taxon>
        <taxon>Pararobbsia</taxon>
    </lineage>
</organism>
<dbReference type="EMBL" id="CADIKM010000014">
    <property type="protein sequence ID" value="CAB3791835.1"/>
    <property type="molecule type" value="Genomic_DNA"/>
</dbReference>
<accession>A0A6S7B9P8</accession>
<dbReference type="CDD" id="cd00093">
    <property type="entry name" value="HTH_XRE"/>
    <property type="match status" value="1"/>
</dbReference>
<dbReference type="Pfam" id="PF01381">
    <property type="entry name" value="HTH_3"/>
    <property type="match status" value="1"/>
</dbReference>
<gene>
    <name evidence="2" type="ORF">LMG28138_03245</name>
</gene>
<protein>
    <recommendedName>
        <fullName evidence="1">HTH cro/C1-type domain-containing protein</fullName>
    </recommendedName>
</protein>
<sequence>MLSLTLATSDEIGRELGARLRLHRLAQNLLQTELAARAGVSEGTVRNLEKKGQATLDSMLRIVMALGLVEDLSELFVFKPISIKALEDASVKRVRASGPRS</sequence>
<evidence type="ECO:0000259" key="1">
    <source>
        <dbReference type="PROSITE" id="PS50943"/>
    </source>
</evidence>
<dbReference type="InterPro" id="IPR010982">
    <property type="entry name" value="Lambda_DNA-bd_dom_sf"/>
</dbReference>
<keyword evidence="3" id="KW-1185">Reference proteome</keyword>
<reference evidence="2 3" key="1">
    <citation type="submission" date="2020-04" db="EMBL/GenBank/DDBJ databases">
        <authorList>
            <person name="De Canck E."/>
        </authorList>
    </citation>
    <scope>NUCLEOTIDE SEQUENCE [LARGE SCALE GENOMIC DNA]</scope>
    <source>
        <strain evidence="2 3">LMG 28138</strain>
    </source>
</reference>
<dbReference type="Gene3D" id="1.10.260.40">
    <property type="entry name" value="lambda repressor-like DNA-binding domains"/>
    <property type="match status" value="1"/>
</dbReference>
<name>A0A6S7B9P8_9BURK</name>
<feature type="domain" description="HTH cro/C1-type" evidence="1">
    <location>
        <begin position="20"/>
        <end position="72"/>
    </location>
</feature>